<comment type="caution">
    <text evidence="1">The sequence shown here is derived from an EMBL/GenBank/DDBJ whole genome shotgun (WGS) entry which is preliminary data.</text>
</comment>
<keyword evidence="2" id="KW-1185">Reference proteome</keyword>
<protein>
    <submittedName>
        <fullName evidence="1">Uncharacterized protein</fullName>
    </submittedName>
</protein>
<evidence type="ECO:0000313" key="2">
    <source>
        <dbReference type="Proteomes" id="UP000581135"/>
    </source>
</evidence>
<proteinExistence type="predicted"/>
<evidence type="ECO:0000313" key="1">
    <source>
        <dbReference type="EMBL" id="MBB3065305.1"/>
    </source>
</evidence>
<gene>
    <name evidence="1" type="ORF">FHR98_001584</name>
</gene>
<sequence length="32" mass="3890">MEGHDPKMRIVRPFTHFCLMIFFRPEADWSPP</sequence>
<dbReference type="EMBL" id="JACHXA010000003">
    <property type="protein sequence ID" value="MBB3065305.1"/>
    <property type="molecule type" value="Genomic_DNA"/>
</dbReference>
<organism evidence="1 2">
    <name type="scientific">Limibacillus halophilus</name>
    <dbReference type="NCBI Taxonomy" id="1579333"/>
    <lineage>
        <taxon>Bacteria</taxon>
        <taxon>Pseudomonadati</taxon>
        <taxon>Pseudomonadota</taxon>
        <taxon>Alphaproteobacteria</taxon>
        <taxon>Rhodospirillales</taxon>
        <taxon>Rhodovibrionaceae</taxon>
        <taxon>Limibacillus</taxon>
    </lineage>
</organism>
<accession>A0A839SWG8</accession>
<dbReference type="AlphaFoldDB" id="A0A839SWG8"/>
<reference evidence="1 2" key="1">
    <citation type="submission" date="2020-08" db="EMBL/GenBank/DDBJ databases">
        <title>Genomic Encyclopedia of Type Strains, Phase III (KMG-III): the genomes of soil and plant-associated and newly described type strains.</title>
        <authorList>
            <person name="Whitman W."/>
        </authorList>
    </citation>
    <scope>NUCLEOTIDE SEQUENCE [LARGE SCALE GENOMIC DNA]</scope>
    <source>
        <strain evidence="1 2">CECT 8803</strain>
    </source>
</reference>
<dbReference type="Proteomes" id="UP000581135">
    <property type="component" value="Unassembled WGS sequence"/>
</dbReference>
<name>A0A839SWG8_9PROT</name>